<name>A0ABS3YL87_9BACT</name>
<comment type="caution">
    <text evidence="5">The sequence shown here is derived from an EMBL/GenBank/DDBJ whole genome shotgun (WGS) entry which is preliminary data.</text>
</comment>
<dbReference type="Gene3D" id="1.10.10.60">
    <property type="entry name" value="Homeodomain-like"/>
    <property type="match status" value="1"/>
</dbReference>
<evidence type="ECO:0000313" key="5">
    <source>
        <dbReference type="EMBL" id="MBO9198645.1"/>
    </source>
</evidence>
<dbReference type="InterPro" id="IPR003313">
    <property type="entry name" value="AraC-bd"/>
</dbReference>
<proteinExistence type="predicted"/>
<protein>
    <submittedName>
        <fullName evidence="5">Helix-turn-helix domain-containing protein</fullName>
    </submittedName>
</protein>
<accession>A0ABS3YL87</accession>
<evidence type="ECO:0000256" key="2">
    <source>
        <dbReference type="ARBA" id="ARBA00023125"/>
    </source>
</evidence>
<organism evidence="5 6">
    <name type="scientific">Niastella soli</name>
    <dbReference type="NCBI Taxonomy" id="2821487"/>
    <lineage>
        <taxon>Bacteria</taxon>
        <taxon>Pseudomonadati</taxon>
        <taxon>Bacteroidota</taxon>
        <taxon>Chitinophagia</taxon>
        <taxon>Chitinophagales</taxon>
        <taxon>Chitinophagaceae</taxon>
        <taxon>Niastella</taxon>
    </lineage>
</organism>
<dbReference type="Gene3D" id="2.60.120.10">
    <property type="entry name" value="Jelly Rolls"/>
    <property type="match status" value="1"/>
</dbReference>
<dbReference type="SMART" id="SM00342">
    <property type="entry name" value="HTH_ARAC"/>
    <property type="match status" value="1"/>
</dbReference>
<dbReference type="Pfam" id="PF12833">
    <property type="entry name" value="HTH_18"/>
    <property type="match status" value="1"/>
</dbReference>
<dbReference type="Proteomes" id="UP000677244">
    <property type="component" value="Unassembled WGS sequence"/>
</dbReference>
<dbReference type="InterPro" id="IPR009057">
    <property type="entry name" value="Homeodomain-like_sf"/>
</dbReference>
<dbReference type="RefSeq" id="WP_209136729.1">
    <property type="nucleotide sequence ID" value="NZ_JAGHKO010000001.1"/>
</dbReference>
<feature type="domain" description="HTH araC/xylS-type" evidence="4">
    <location>
        <begin position="184"/>
        <end position="282"/>
    </location>
</feature>
<keyword evidence="2" id="KW-0238">DNA-binding</keyword>
<gene>
    <name evidence="5" type="ORF">J7I42_00130</name>
</gene>
<dbReference type="InterPro" id="IPR011051">
    <property type="entry name" value="RmlC_Cupin_sf"/>
</dbReference>
<keyword evidence="1" id="KW-0805">Transcription regulation</keyword>
<dbReference type="SUPFAM" id="SSF46689">
    <property type="entry name" value="Homeodomain-like"/>
    <property type="match status" value="1"/>
</dbReference>
<dbReference type="PANTHER" id="PTHR43280">
    <property type="entry name" value="ARAC-FAMILY TRANSCRIPTIONAL REGULATOR"/>
    <property type="match status" value="1"/>
</dbReference>
<evidence type="ECO:0000313" key="6">
    <source>
        <dbReference type="Proteomes" id="UP000677244"/>
    </source>
</evidence>
<dbReference type="SUPFAM" id="SSF51182">
    <property type="entry name" value="RmlC-like cupins"/>
    <property type="match status" value="1"/>
</dbReference>
<dbReference type="InterPro" id="IPR014710">
    <property type="entry name" value="RmlC-like_jellyroll"/>
</dbReference>
<dbReference type="EMBL" id="JAGHKO010000001">
    <property type="protein sequence ID" value="MBO9198645.1"/>
    <property type="molecule type" value="Genomic_DNA"/>
</dbReference>
<dbReference type="PANTHER" id="PTHR43280:SF32">
    <property type="entry name" value="TRANSCRIPTIONAL REGULATORY PROTEIN"/>
    <property type="match status" value="1"/>
</dbReference>
<keyword evidence="6" id="KW-1185">Reference proteome</keyword>
<sequence length="285" mass="32569">MRKNARSIPVNKFGGESGESITIERISFEQLPELGEWEQPERHDRHSFFLLEKGNVTMEIDFQQYKIHSPSVIYMHPDQVHRIIGFENVTVVAWAANNENLHPGYLKLLEDIAPAAPMPLNPEAYALLVEAASLCIRLTERRKDQLYHSLLKDQINALVALVIASYLEIWAPTGKLSRAEVVTKAFREALALHFRQLKQPAKYAQQLNLSTPYLNECVRNVTGLSVSHHIQQRVILEAKRLLFHSDQSLKEIAATLGYDDYTYFSRLFTKVSGMAPLSFRNKNLD</sequence>
<dbReference type="Pfam" id="PF02311">
    <property type="entry name" value="AraC_binding"/>
    <property type="match status" value="1"/>
</dbReference>
<dbReference type="InterPro" id="IPR018060">
    <property type="entry name" value="HTH_AraC"/>
</dbReference>
<evidence type="ECO:0000256" key="1">
    <source>
        <dbReference type="ARBA" id="ARBA00023015"/>
    </source>
</evidence>
<keyword evidence="3" id="KW-0804">Transcription</keyword>
<dbReference type="PROSITE" id="PS01124">
    <property type="entry name" value="HTH_ARAC_FAMILY_2"/>
    <property type="match status" value="1"/>
</dbReference>
<evidence type="ECO:0000259" key="4">
    <source>
        <dbReference type="PROSITE" id="PS01124"/>
    </source>
</evidence>
<evidence type="ECO:0000256" key="3">
    <source>
        <dbReference type="ARBA" id="ARBA00023163"/>
    </source>
</evidence>
<reference evidence="5 6" key="1">
    <citation type="submission" date="2021-03" db="EMBL/GenBank/DDBJ databases">
        <title>Assistant Professor.</title>
        <authorList>
            <person name="Huq M.A."/>
        </authorList>
    </citation>
    <scope>NUCLEOTIDE SEQUENCE [LARGE SCALE GENOMIC DNA]</scope>
    <source>
        <strain evidence="5 6">MAH-29</strain>
    </source>
</reference>